<evidence type="ECO:0000256" key="3">
    <source>
        <dbReference type="ARBA" id="ARBA00022679"/>
    </source>
</evidence>
<dbReference type="SUPFAM" id="SSF48439">
    <property type="entry name" value="Protein prenylyltransferase"/>
    <property type="match status" value="1"/>
</dbReference>
<comment type="similarity">
    <text evidence="1 6">Belongs to the protein prenyltransferase subunit alpha family.</text>
</comment>
<dbReference type="GO" id="GO:0004663">
    <property type="term" value="F:Rab geranylgeranyltransferase activity"/>
    <property type="evidence" value="ECO:0007669"/>
    <property type="project" value="UniProtKB-UniRule"/>
</dbReference>
<dbReference type="InterPro" id="IPR002088">
    <property type="entry name" value="Prenyl_trans_a"/>
</dbReference>
<reference evidence="8" key="1">
    <citation type="submission" date="2021-03" db="EMBL/GenBank/DDBJ databases">
        <authorList>
            <person name="Tagirdzhanova G."/>
        </authorList>
    </citation>
    <scope>NUCLEOTIDE SEQUENCE</scope>
</reference>
<dbReference type="PANTHER" id="PTHR11129:SF2">
    <property type="entry name" value="GERANYLGERANYL TRANSFERASE TYPE-2 SUBUNIT ALPHA"/>
    <property type="match status" value="1"/>
</dbReference>
<dbReference type="EMBL" id="CAJPDS010000030">
    <property type="protein sequence ID" value="CAF9922418.1"/>
    <property type="molecule type" value="Genomic_DNA"/>
</dbReference>
<evidence type="ECO:0000256" key="2">
    <source>
        <dbReference type="ARBA" id="ARBA00022602"/>
    </source>
</evidence>
<evidence type="ECO:0000256" key="1">
    <source>
        <dbReference type="ARBA" id="ARBA00006734"/>
    </source>
</evidence>
<feature type="compositionally biased region" description="Basic and acidic residues" evidence="7">
    <location>
        <begin position="8"/>
        <end position="20"/>
    </location>
</feature>
<dbReference type="EC" id="2.5.1.60" evidence="6"/>
<accession>A0A8H3IKP5</accession>
<organism evidence="8 9">
    <name type="scientific">Heterodermia speciosa</name>
    <dbReference type="NCBI Taxonomy" id="116794"/>
    <lineage>
        <taxon>Eukaryota</taxon>
        <taxon>Fungi</taxon>
        <taxon>Dikarya</taxon>
        <taxon>Ascomycota</taxon>
        <taxon>Pezizomycotina</taxon>
        <taxon>Lecanoromycetes</taxon>
        <taxon>OSLEUM clade</taxon>
        <taxon>Lecanoromycetidae</taxon>
        <taxon>Caliciales</taxon>
        <taxon>Physciaceae</taxon>
        <taxon>Heterodermia</taxon>
    </lineage>
</organism>
<protein>
    <recommendedName>
        <fullName evidence="6">Geranylgeranyl transferase type-2 subunit alpha</fullName>
        <ecNumber evidence="6">2.5.1.60</ecNumber>
    </recommendedName>
    <alternativeName>
        <fullName evidence="6">Geranylgeranyl transferase type II subunit alpha</fullName>
    </alternativeName>
</protein>
<proteinExistence type="inferred from homology"/>
<name>A0A8H3IKP5_9LECA</name>
<dbReference type="Pfam" id="PF01239">
    <property type="entry name" value="PPTA"/>
    <property type="match status" value="5"/>
</dbReference>
<dbReference type="PANTHER" id="PTHR11129">
    <property type="entry name" value="PROTEIN FARNESYLTRANSFERASE ALPHA SUBUNIT/RAB GERANYLGERANYL TRANSFERASE ALPHA SUBUNIT"/>
    <property type="match status" value="1"/>
</dbReference>
<sequence length="366" mass="43283">MSHGIPRVSERKPVSEQARRKELQKVEEYKELVDQVNDEVRSGNLSYELLQKSSKLLQINPEYYTIWNYRRRILRTLFSDPHSDTPSDDTEGKGLEAHEHIENLISNDLSFLLPLLRQYPKCYWIWNYRSWLLNESTRLLPVSAARKLWHQELGLDSKMLSLDSRNFHGWGYRRSIVKALESNELGFQTKRETMTEPEFQYTTKMIESNLSNFSAWHHRSKLLPRLLDERQADSEARLKMLDSELELIERALYTDPADQSLWFYHQNLMCTFDPMYAGSSMAPDLSQDQRLDYTSKQIESLLDMLDGAEDCKWIYQSLLQLCLVHRDNSGTWPPQKQEMPKWVEELRTLDPLRAGRWTDLKKNLSF</sequence>
<evidence type="ECO:0000256" key="4">
    <source>
        <dbReference type="ARBA" id="ARBA00022737"/>
    </source>
</evidence>
<comment type="function">
    <text evidence="6">Catalyzes the transfer of a geranyl-geranyl moiety from geranyl-geranyl pyrophosphate to cysteines occuring in specific C-terminal amino acid sequences.</text>
</comment>
<evidence type="ECO:0000256" key="7">
    <source>
        <dbReference type="SAM" id="MobiDB-lite"/>
    </source>
</evidence>
<keyword evidence="3 6" id="KW-0808">Transferase</keyword>
<comment type="caution">
    <text evidence="8">The sequence shown here is derived from an EMBL/GenBank/DDBJ whole genome shotgun (WGS) entry which is preliminary data.</text>
</comment>
<feature type="region of interest" description="Disordered" evidence="7">
    <location>
        <begin position="1"/>
        <end position="20"/>
    </location>
</feature>
<evidence type="ECO:0000256" key="5">
    <source>
        <dbReference type="ARBA" id="ARBA00047658"/>
    </source>
</evidence>
<dbReference type="AlphaFoldDB" id="A0A8H3IKP5"/>
<dbReference type="PROSITE" id="PS51147">
    <property type="entry name" value="PFTA"/>
    <property type="match status" value="5"/>
</dbReference>
<keyword evidence="4" id="KW-0677">Repeat</keyword>
<keyword evidence="9" id="KW-1185">Reference proteome</keyword>
<evidence type="ECO:0000256" key="6">
    <source>
        <dbReference type="RuleBase" id="RU367120"/>
    </source>
</evidence>
<dbReference type="Gene3D" id="1.25.40.120">
    <property type="entry name" value="Protein prenylyltransferase"/>
    <property type="match status" value="1"/>
</dbReference>
<dbReference type="OrthoDB" id="1658at2759"/>
<evidence type="ECO:0000313" key="8">
    <source>
        <dbReference type="EMBL" id="CAF9922418.1"/>
    </source>
</evidence>
<dbReference type="Proteomes" id="UP000664521">
    <property type="component" value="Unassembled WGS sequence"/>
</dbReference>
<dbReference type="GO" id="GO:0005968">
    <property type="term" value="C:Rab-protein geranylgeranyltransferase complex"/>
    <property type="evidence" value="ECO:0007669"/>
    <property type="project" value="TreeGrafter"/>
</dbReference>
<evidence type="ECO:0000313" key="9">
    <source>
        <dbReference type="Proteomes" id="UP000664521"/>
    </source>
</evidence>
<gene>
    <name evidence="8" type="primary">BET4</name>
    <name evidence="8" type="ORF">HETSPECPRED_005064</name>
</gene>
<keyword evidence="2 6" id="KW-0637">Prenyltransferase</keyword>
<comment type="catalytic activity">
    <reaction evidence="5 6">
        <text>geranylgeranyl diphosphate + L-cysteinyl-[protein] = S-geranylgeranyl-L-cysteinyl-[protein] + diphosphate</text>
        <dbReference type="Rhea" id="RHEA:21240"/>
        <dbReference type="Rhea" id="RHEA-COMP:10131"/>
        <dbReference type="Rhea" id="RHEA-COMP:11537"/>
        <dbReference type="ChEBI" id="CHEBI:29950"/>
        <dbReference type="ChEBI" id="CHEBI:33019"/>
        <dbReference type="ChEBI" id="CHEBI:57533"/>
        <dbReference type="ChEBI" id="CHEBI:86021"/>
        <dbReference type="EC" id="2.5.1.60"/>
    </reaction>
</comment>
<dbReference type="GO" id="GO:0097354">
    <property type="term" value="P:prenylation"/>
    <property type="evidence" value="ECO:0007669"/>
    <property type="project" value="UniProtKB-UniRule"/>
</dbReference>